<protein>
    <recommendedName>
        <fullName evidence="4">Mitochondrial zinc maintenance protein 1, mitochondrial</fullName>
    </recommendedName>
</protein>
<feature type="region of interest" description="Disordered" evidence="9">
    <location>
        <begin position="83"/>
        <end position="111"/>
    </location>
</feature>
<evidence type="ECO:0000256" key="7">
    <source>
        <dbReference type="ARBA" id="ARBA00023186"/>
    </source>
</evidence>
<feature type="compositionally biased region" description="Gly residues" evidence="9">
    <location>
        <begin position="100"/>
        <end position="111"/>
    </location>
</feature>
<feature type="compositionally biased region" description="Basic and acidic residues" evidence="9">
    <location>
        <begin position="83"/>
        <end position="93"/>
    </location>
</feature>
<keyword evidence="6" id="KW-0496">Mitochondrion</keyword>
<evidence type="ECO:0000313" key="10">
    <source>
        <dbReference type="EMBL" id="KAI6780528.1"/>
    </source>
</evidence>
<evidence type="ECO:0000256" key="6">
    <source>
        <dbReference type="ARBA" id="ARBA00023128"/>
    </source>
</evidence>
<dbReference type="GO" id="GO:0034551">
    <property type="term" value="P:mitochondrial respiratory chain complex III assembly"/>
    <property type="evidence" value="ECO:0007669"/>
    <property type="project" value="InterPro"/>
</dbReference>
<keyword evidence="7" id="KW-0143">Chaperone</keyword>
<evidence type="ECO:0000256" key="8">
    <source>
        <dbReference type="ARBA" id="ARBA00025268"/>
    </source>
</evidence>
<sequence>MSLAAYRNLMRAARIAFQGDAPVLSAAQTQIRNEFRQRSTISEPSELQDAVAHAESVAQILRQNIVQGKQTEDDENSYKLRIHKDTERGDNESIKTAGKGQNGGTGCCKSQ</sequence>
<dbReference type="AlphaFoldDB" id="A0A9P9XZT8"/>
<dbReference type="Pfam" id="PF13233">
    <property type="entry name" value="Complex1_LYR_2"/>
    <property type="match status" value="1"/>
</dbReference>
<keyword evidence="11" id="KW-1185">Reference proteome</keyword>
<dbReference type="GO" id="GO:0005759">
    <property type="term" value="C:mitochondrial matrix"/>
    <property type="evidence" value="ECO:0007669"/>
    <property type="project" value="UniProtKB-SubCell"/>
</dbReference>
<name>A0A9P9XZT8_9HYPO</name>
<dbReference type="PANTHER" id="PTHR46749">
    <property type="entry name" value="COMPLEX III ASSEMBLY FACTOR LYRM7"/>
    <property type="match status" value="1"/>
</dbReference>
<organism evidence="10 11">
    <name type="scientific">Emericellopsis cladophorae</name>
    <dbReference type="NCBI Taxonomy" id="2686198"/>
    <lineage>
        <taxon>Eukaryota</taxon>
        <taxon>Fungi</taxon>
        <taxon>Dikarya</taxon>
        <taxon>Ascomycota</taxon>
        <taxon>Pezizomycotina</taxon>
        <taxon>Sordariomycetes</taxon>
        <taxon>Hypocreomycetidae</taxon>
        <taxon>Hypocreales</taxon>
        <taxon>Bionectriaceae</taxon>
        <taxon>Emericellopsis</taxon>
    </lineage>
</organism>
<reference evidence="10" key="1">
    <citation type="journal article" date="2021" name="J Fungi (Basel)">
        <title>Genomic and Metabolomic Analyses of the Marine Fungus Emericellopsis cladophorae: Insights into Saltwater Adaptability Mechanisms and Its Biosynthetic Potential.</title>
        <authorList>
            <person name="Goncalves M.F.M."/>
            <person name="Hilario S."/>
            <person name="Van de Peer Y."/>
            <person name="Esteves A.C."/>
            <person name="Alves A."/>
        </authorList>
    </citation>
    <scope>NUCLEOTIDE SEQUENCE</scope>
    <source>
        <strain evidence="10">MUM 19.33</strain>
    </source>
</reference>
<gene>
    <name evidence="10" type="ORF">J7T54_000168</name>
</gene>
<dbReference type="InterPro" id="IPR050435">
    <property type="entry name" value="MZM1/LYRM7"/>
</dbReference>
<evidence type="ECO:0000256" key="1">
    <source>
        <dbReference type="ARBA" id="ARBA00004305"/>
    </source>
</evidence>
<dbReference type="CDD" id="cd20267">
    <property type="entry name" value="Complex1_LYR_LYRM7"/>
    <property type="match status" value="1"/>
</dbReference>
<comment type="function">
    <text evidence="8">Assembly factor required for Rieske Fe-S protein RIP1 incorporation into the cytochrome b-c1 (CIII) complex. Functions as a chaperone, binding to this subunit within the mitochondrial matrix and stabilizing it prior to its translocation and insertion into the late CIII dimeric intermediate within the mitochondrial inner membrane. Modulates the mitochondrial matrix zinc pool.</text>
</comment>
<dbReference type="GeneID" id="75826689"/>
<dbReference type="Proteomes" id="UP001055219">
    <property type="component" value="Unassembled WGS sequence"/>
</dbReference>
<evidence type="ECO:0000256" key="9">
    <source>
        <dbReference type="SAM" id="MobiDB-lite"/>
    </source>
</evidence>
<comment type="caution">
    <text evidence="10">The sequence shown here is derived from an EMBL/GenBank/DDBJ whole genome shotgun (WGS) entry which is preliminary data.</text>
</comment>
<dbReference type="InterPro" id="IPR045298">
    <property type="entry name" value="Complex1_LYR_LYRM7"/>
</dbReference>
<proteinExistence type="inferred from homology"/>
<dbReference type="RefSeq" id="XP_051361384.1">
    <property type="nucleotide sequence ID" value="XM_051507425.1"/>
</dbReference>
<evidence type="ECO:0000256" key="5">
    <source>
        <dbReference type="ARBA" id="ARBA00022946"/>
    </source>
</evidence>
<comment type="similarity">
    <text evidence="2">Belongs to the complex I LYR family. MZM1 subfamily.</text>
</comment>
<dbReference type="GO" id="GO:0044183">
    <property type="term" value="F:protein folding chaperone"/>
    <property type="evidence" value="ECO:0007669"/>
    <property type="project" value="TreeGrafter"/>
</dbReference>
<evidence type="ECO:0000256" key="4">
    <source>
        <dbReference type="ARBA" id="ARBA00015108"/>
    </source>
</evidence>
<keyword evidence="5" id="KW-0809">Transit peptide</keyword>
<dbReference type="OrthoDB" id="529194at2759"/>
<accession>A0A9P9XZT8</accession>
<comment type="subcellular location">
    <subcellularLocation>
        <location evidence="1">Mitochondrion matrix</location>
    </subcellularLocation>
</comment>
<evidence type="ECO:0000256" key="3">
    <source>
        <dbReference type="ARBA" id="ARBA00011589"/>
    </source>
</evidence>
<dbReference type="PANTHER" id="PTHR46749:SF1">
    <property type="entry name" value="COMPLEX III ASSEMBLY FACTOR LYRM7"/>
    <property type="match status" value="1"/>
</dbReference>
<reference evidence="10" key="2">
    <citation type="submission" date="2022-07" db="EMBL/GenBank/DDBJ databases">
        <authorList>
            <person name="Goncalves M.F.M."/>
            <person name="Hilario S."/>
            <person name="Van De Peer Y."/>
            <person name="Esteves A.C."/>
            <person name="Alves A."/>
        </authorList>
    </citation>
    <scope>NUCLEOTIDE SEQUENCE</scope>
    <source>
        <strain evidence="10">MUM 19.33</strain>
    </source>
</reference>
<comment type="subunit">
    <text evidence="3">Interacts with RIP1.</text>
</comment>
<dbReference type="EMBL" id="JAGIXG020000031">
    <property type="protein sequence ID" value="KAI6780528.1"/>
    <property type="molecule type" value="Genomic_DNA"/>
</dbReference>
<evidence type="ECO:0000313" key="11">
    <source>
        <dbReference type="Proteomes" id="UP001055219"/>
    </source>
</evidence>
<evidence type="ECO:0000256" key="2">
    <source>
        <dbReference type="ARBA" id="ARBA00009949"/>
    </source>
</evidence>